<protein>
    <recommendedName>
        <fullName evidence="5">PRA1 family protein</fullName>
    </recommendedName>
</protein>
<reference evidence="6 7" key="1">
    <citation type="journal article" date="2024" name="BMC Genomics">
        <title>De novo assembly and annotation of Popillia japonica's genome with initial clues to its potential as an invasive pest.</title>
        <authorList>
            <person name="Cucini C."/>
            <person name="Boschi S."/>
            <person name="Funari R."/>
            <person name="Cardaioli E."/>
            <person name="Iannotti N."/>
            <person name="Marturano G."/>
            <person name="Paoli F."/>
            <person name="Bruttini M."/>
            <person name="Carapelli A."/>
            <person name="Frati F."/>
            <person name="Nardi F."/>
        </authorList>
    </citation>
    <scope>NUCLEOTIDE SEQUENCE [LARGE SCALE GENOMIC DNA]</scope>
    <source>
        <strain evidence="6">DMR45628</strain>
    </source>
</reference>
<sequence>MAQTKDNNVEIAPLRSLDDFLLESARFQIPDIKHPEKWGNRVVKNLLYYQTNYFLLYIFLFVIVGVIHPREVASGAITTGLIILLYFGFTNNTSQIEYIRSEYRNVSIVGTVLALYFVYYMLNNILVLLVALLFPVSVIFIHASLRLRNFKNKLANQVEMLEIKVTPMGLILRHLGLQTDISKIATNKKLTEISENLKL</sequence>
<evidence type="ECO:0000256" key="4">
    <source>
        <dbReference type="ARBA" id="ARBA00023136"/>
    </source>
</evidence>
<evidence type="ECO:0000256" key="1">
    <source>
        <dbReference type="ARBA" id="ARBA00004141"/>
    </source>
</evidence>
<accession>A0AAW1NIU0</accession>
<dbReference type="PANTHER" id="PTHR12859:SF0">
    <property type="entry name" value="PRA1 FAMILY PROTEIN"/>
    <property type="match status" value="1"/>
</dbReference>
<dbReference type="InterPro" id="IPR004895">
    <property type="entry name" value="Prenylated_rab_accept_PRA1"/>
</dbReference>
<feature type="transmembrane region" description="Helical" evidence="5">
    <location>
        <begin position="103"/>
        <end position="119"/>
    </location>
</feature>
<name>A0AAW1NIU0_POPJA</name>
<evidence type="ECO:0000313" key="7">
    <source>
        <dbReference type="Proteomes" id="UP001458880"/>
    </source>
</evidence>
<gene>
    <name evidence="6" type="ORF">QE152_g452</name>
</gene>
<comment type="similarity">
    <text evidence="5">Belongs to the PRA1 family.</text>
</comment>
<dbReference type="AlphaFoldDB" id="A0AAW1NIU0"/>
<dbReference type="Proteomes" id="UP001458880">
    <property type="component" value="Unassembled WGS sequence"/>
</dbReference>
<feature type="transmembrane region" description="Helical" evidence="5">
    <location>
        <begin position="46"/>
        <end position="67"/>
    </location>
</feature>
<comment type="subcellular location">
    <subcellularLocation>
        <location evidence="1 5">Membrane</location>
        <topology evidence="1 5">Multi-pass membrane protein</topology>
    </subcellularLocation>
</comment>
<keyword evidence="4 5" id="KW-0472">Membrane</keyword>
<evidence type="ECO:0000313" key="6">
    <source>
        <dbReference type="EMBL" id="KAK9758582.1"/>
    </source>
</evidence>
<keyword evidence="2 5" id="KW-0812">Transmembrane</keyword>
<dbReference type="Pfam" id="PF03208">
    <property type="entry name" value="PRA1"/>
    <property type="match status" value="1"/>
</dbReference>
<feature type="transmembrane region" description="Helical" evidence="5">
    <location>
        <begin position="73"/>
        <end position="91"/>
    </location>
</feature>
<evidence type="ECO:0000256" key="5">
    <source>
        <dbReference type="RuleBase" id="RU363107"/>
    </source>
</evidence>
<dbReference type="EMBL" id="JASPKY010000003">
    <property type="protein sequence ID" value="KAK9758582.1"/>
    <property type="molecule type" value="Genomic_DNA"/>
</dbReference>
<dbReference type="GO" id="GO:0016020">
    <property type="term" value="C:membrane"/>
    <property type="evidence" value="ECO:0007669"/>
    <property type="project" value="UniProtKB-SubCell"/>
</dbReference>
<dbReference type="PANTHER" id="PTHR12859">
    <property type="entry name" value="PRA1 PROTEIN"/>
    <property type="match status" value="1"/>
</dbReference>
<keyword evidence="3 5" id="KW-1133">Transmembrane helix</keyword>
<organism evidence="6 7">
    <name type="scientific">Popillia japonica</name>
    <name type="common">Japanese beetle</name>
    <dbReference type="NCBI Taxonomy" id="7064"/>
    <lineage>
        <taxon>Eukaryota</taxon>
        <taxon>Metazoa</taxon>
        <taxon>Ecdysozoa</taxon>
        <taxon>Arthropoda</taxon>
        <taxon>Hexapoda</taxon>
        <taxon>Insecta</taxon>
        <taxon>Pterygota</taxon>
        <taxon>Neoptera</taxon>
        <taxon>Endopterygota</taxon>
        <taxon>Coleoptera</taxon>
        <taxon>Polyphaga</taxon>
        <taxon>Scarabaeiformia</taxon>
        <taxon>Scarabaeidae</taxon>
        <taxon>Rutelinae</taxon>
        <taxon>Popillia</taxon>
    </lineage>
</organism>
<comment type="caution">
    <text evidence="6">The sequence shown here is derived from an EMBL/GenBank/DDBJ whole genome shotgun (WGS) entry which is preliminary data.</text>
</comment>
<keyword evidence="7" id="KW-1185">Reference proteome</keyword>
<evidence type="ECO:0000256" key="3">
    <source>
        <dbReference type="ARBA" id="ARBA00022989"/>
    </source>
</evidence>
<evidence type="ECO:0000256" key="2">
    <source>
        <dbReference type="ARBA" id="ARBA00022692"/>
    </source>
</evidence>
<feature type="transmembrane region" description="Helical" evidence="5">
    <location>
        <begin position="125"/>
        <end position="145"/>
    </location>
</feature>
<proteinExistence type="inferred from homology"/>